<accession>A0A0E9WLS4</accession>
<evidence type="ECO:0000313" key="1">
    <source>
        <dbReference type="EMBL" id="JAH91344.1"/>
    </source>
</evidence>
<proteinExistence type="predicted"/>
<dbReference type="AlphaFoldDB" id="A0A0E9WLS4"/>
<dbReference type="EMBL" id="GBXM01017233">
    <property type="protein sequence ID" value="JAH91344.1"/>
    <property type="molecule type" value="Transcribed_RNA"/>
</dbReference>
<reference evidence="1" key="1">
    <citation type="submission" date="2014-11" db="EMBL/GenBank/DDBJ databases">
        <authorList>
            <person name="Amaro Gonzalez C."/>
        </authorList>
    </citation>
    <scope>NUCLEOTIDE SEQUENCE</scope>
</reference>
<reference evidence="1" key="2">
    <citation type="journal article" date="2015" name="Fish Shellfish Immunol.">
        <title>Early steps in the European eel (Anguilla anguilla)-Vibrio vulnificus interaction in the gills: Role of the RtxA13 toxin.</title>
        <authorList>
            <person name="Callol A."/>
            <person name="Pajuelo D."/>
            <person name="Ebbesson L."/>
            <person name="Teles M."/>
            <person name="MacKenzie S."/>
            <person name="Amaro C."/>
        </authorList>
    </citation>
    <scope>NUCLEOTIDE SEQUENCE</scope>
</reference>
<protein>
    <submittedName>
        <fullName evidence="1">Uncharacterized protein</fullName>
    </submittedName>
</protein>
<sequence>MNDKHCCCVLHILTINFNCNTTVTFTILKSHVYLGMCKLKSIHPFSKPHTPGHGCREVGAYHSRHWVKGRNIPWTGHQSVAGPIHHLLTHSYPK</sequence>
<name>A0A0E9WLS4_ANGAN</name>
<organism evidence="1">
    <name type="scientific">Anguilla anguilla</name>
    <name type="common">European freshwater eel</name>
    <name type="synonym">Muraena anguilla</name>
    <dbReference type="NCBI Taxonomy" id="7936"/>
    <lineage>
        <taxon>Eukaryota</taxon>
        <taxon>Metazoa</taxon>
        <taxon>Chordata</taxon>
        <taxon>Craniata</taxon>
        <taxon>Vertebrata</taxon>
        <taxon>Euteleostomi</taxon>
        <taxon>Actinopterygii</taxon>
        <taxon>Neopterygii</taxon>
        <taxon>Teleostei</taxon>
        <taxon>Anguilliformes</taxon>
        <taxon>Anguillidae</taxon>
        <taxon>Anguilla</taxon>
    </lineage>
</organism>